<organism evidence="1 2">
    <name type="scientific">Saccharolobus caldissimus</name>
    <dbReference type="NCBI Taxonomy" id="1702097"/>
    <lineage>
        <taxon>Archaea</taxon>
        <taxon>Thermoproteota</taxon>
        <taxon>Thermoprotei</taxon>
        <taxon>Sulfolobales</taxon>
        <taxon>Sulfolobaceae</taxon>
        <taxon>Saccharolobus</taxon>
    </lineage>
</organism>
<keyword evidence="2" id="KW-1185">Reference proteome</keyword>
<name>A0AAQ4CS37_9CREN</name>
<gene>
    <name evidence="1" type="ORF">SACC_16350</name>
</gene>
<reference evidence="1 2" key="1">
    <citation type="journal article" date="2022" name="Microbiol. Resour. Announc.">
        <title>Complete Genome Sequence of the Hyperthermophilic and Acidophilic Archaeon Saccharolobus caldissimus Strain HS-3T.</title>
        <authorList>
            <person name="Sakai H.D."/>
            <person name="Kurosawa N."/>
        </authorList>
    </citation>
    <scope>NUCLEOTIDE SEQUENCE [LARGE SCALE GENOMIC DNA]</scope>
    <source>
        <strain evidence="1 2">JCM32116</strain>
    </source>
</reference>
<evidence type="ECO:0000313" key="1">
    <source>
        <dbReference type="EMBL" id="BDB98618.1"/>
    </source>
</evidence>
<accession>A0AAQ4CS37</accession>
<dbReference type="EMBL" id="AP025226">
    <property type="protein sequence ID" value="BDB98618.1"/>
    <property type="molecule type" value="Genomic_DNA"/>
</dbReference>
<dbReference type="AlphaFoldDB" id="A0AAQ4CS37"/>
<protein>
    <submittedName>
        <fullName evidence="1">Uncharacterized protein</fullName>
    </submittedName>
</protein>
<dbReference type="KEGG" id="scas:SACC_16350"/>
<dbReference type="Proteomes" id="UP001319921">
    <property type="component" value="Chromosome"/>
</dbReference>
<evidence type="ECO:0000313" key="2">
    <source>
        <dbReference type="Proteomes" id="UP001319921"/>
    </source>
</evidence>
<proteinExistence type="predicted"/>
<sequence>MTTYDSAVQAANANNPIWEALGKPGLEVVVPGISSPAELFNTTNSNMLLFFSDPPVYPYPI</sequence>